<organism evidence="2 3">
    <name type="scientific">Coniella lustricola</name>
    <dbReference type="NCBI Taxonomy" id="2025994"/>
    <lineage>
        <taxon>Eukaryota</taxon>
        <taxon>Fungi</taxon>
        <taxon>Dikarya</taxon>
        <taxon>Ascomycota</taxon>
        <taxon>Pezizomycotina</taxon>
        <taxon>Sordariomycetes</taxon>
        <taxon>Sordariomycetidae</taxon>
        <taxon>Diaporthales</taxon>
        <taxon>Schizoparmaceae</taxon>
        <taxon>Coniella</taxon>
    </lineage>
</organism>
<sequence length="154" mass="16542">MTGQRGGINPIADQELGPPDRQQPQRVRHGNASSPETINRTASTLDQPGIASQVPRIMATHPTFRKGQAACSCNPQCICVAPRTVASERMRECREEWARAVDQEGGASPLAITALRNIVAMLLALRVLVTSNPSGWRTSTSTRTSIQIPSGRGS</sequence>
<dbReference type="InParanoid" id="A0A2T3AA84"/>
<name>A0A2T3AA84_9PEZI</name>
<evidence type="ECO:0000256" key="1">
    <source>
        <dbReference type="SAM" id="MobiDB-lite"/>
    </source>
</evidence>
<accession>A0A2T3AA84</accession>
<protein>
    <submittedName>
        <fullName evidence="2">Uncharacterized protein</fullName>
    </submittedName>
</protein>
<dbReference type="Proteomes" id="UP000241462">
    <property type="component" value="Unassembled WGS sequence"/>
</dbReference>
<reference evidence="2 3" key="1">
    <citation type="journal article" date="2018" name="Mycol. Prog.">
        <title>Coniella lustricola, a new species from submerged detritus.</title>
        <authorList>
            <person name="Raudabaugh D.B."/>
            <person name="Iturriaga T."/>
            <person name="Carver A."/>
            <person name="Mondo S."/>
            <person name="Pangilinan J."/>
            <person name="Lipzen A."/>
            <person name="He G."/>
            <person name="Amirebrahimi M."/>
            <person name="Grigoriev I.V."/>
            <person name="Miller A.N."/>
        </authorList>
    </citation>
    <scope>NUCLEOTIDE SEQUENCE [LARGE SCALE GENOMIC DNA]</scope>
    <source>
        <strain evidence="2 3">B22-T-1</strain>
    </source>
</reference>
<evidence type="ECO:0000313" key="3">
    <source>
        <dbReference type="Proteomes" id="UP000241462"/>
    </source>
</evidence>
<feature type="region of interest" description="Disordered" evidence="1">
    <location>
        <begin position="1"/>
        <end position="51"/>
    </location>
</feature>
<evidence type="ECO:0000313" key="2">
    <source>
        <dbReference type="EMBL" id="PSR88620.1"/>
    </source>
</evidence>
<proteinExistence type="predicted"/>
<dbReference type="AlphaFoldDB" id="A0A2T3AA84"/>
<feature type="compositionally biased region" description="Polar residues" evidence="1">
    <location>
        <begin position="31"/>
        <end position="46"/>
    </location>
</feature>
<feature type="region of interest" description="Disordered" evidence="1">
    <location>
        <begin position="134"/>
        <end position="154"/>
    </location>
</feature>
<dbReference type="EMBL" id="KZ678426">
    <property type="protein sequence ID" value="PSR88620.1"/>
    <property type="molecule type" value="Genomic_DNA"/>
</dbReference>
<keyword evidence="3" id="KW-1185">Reference proteome</keyword>
<gene>
    <name evidence="2" type="ORF">BD289DRAFT_482009</name>
</gene>